<protein>
    <submittedName>
        <fullName evidence="1">Acyltransferase family protein</fullName>
        <ecNumber evidence="1">2.3.-.-</ecNumber>
    </submittedName>
</protein>
<evidence type="ECO:0000313" key="2">
    <source>
        <dbReference type="Proteomes" id="UP001615411"/>
    </source>
</evidence>
<proteinExistence type="predicted"/>
<reference evidence="1" key="1">
    <citation type="submission" date="2024-10" db="EMBL/GenBank/DDBJ databases">
        <title>Aeromonas and Pseudomonas from the Cagarras Archipelago, Rio de Janeiro, Brazil.</title>
        <authorList>
            <person name="Canellas A.L.B."/>
            <person name="Laport M.S."/>
        </authorList>
    </citation>
    <scope>NUCLEOTIDE SEQUENCE</scope>
    <source>
        <strain evidence="1">ACP-7</strain>
    </source>
</reference>
<accession>A0ACC7LNW8</accession>
<name>A0ACC7LNW8_9PSED</name>
<gene>
    <name evidence="1" type="ORF">ACIKP7_01275</name>
</gene>
<keyword evidence="2" id="KW-1185">Reference proteome</keyword>
<organism evidence="1 2">
    <name type="scientific">Pseudomonas caricapapayae</name>
    <dbReference type="NCBI Taxonomy" id="46678"/>
    <lineage>
        <taxon>Bacteria</taxon>
        <taxon>Pseudomonadati</taxon>
        <taxon>Pseudomonadota</taxon>
        <taxon>Gammaproteobacteria</taxon>
        <taxon>Pseudomonadales</taxon>
        <taxon>Pseudomonadaceae</taxon>
        <taxon>Pseudomonas</taxon>
    </lineage>
</organism>
<dbReference type="Proteomes" id="UP001615411">
    <property type="component" value="Unassembled WGS sequence"/>
</dbReference>
<evidence type="ECO:0000313" key="1">
    <source>
        <dbReference type="EMBL" id="MFJ1336753.1"/>
    </source>
</evidence>
<keyword evidence="1" id="KW-0808">Transferase</keyword>
<keyword evidence="1" id="KW-0012">Acyltransferase</keyword>
<dbReference type="EMBL" id="JBIUGF010000002">
    <property type="protein sequence ID" value="MFJ1336753.1"/>
    <property type="molecule type" value="Genomic_DNA"/>
</dbReference>
<sequence length="388" mass="42651">MVLYSLYLMAILLAVAYAVMASKAEWIVKDVGAISRFPTLDGLRGLCASSVFIHHSVMAYGFYAAGKWKPVSGVSSYDGNYMGHLGSVGVMLFFMVTGFLFSDRLIRNSGREDWVGFYRKRIRRIAPLYFFVVLTVIAICVISDAIKGSFLVGYGQALQWFGFGFFPLSSLGMTGFTWTMVCGVLWTLAIEWQFYFLLPAIGVFCTRNRTFLTFVGAVSVLSVMLALSKGIEVKTAVIALCFCAGAIAAHLHSTPWRKHLASWPMAVLSVALLAIDIKYRFSSYNLLSFLSVALIFLCASNGNSFFGILNFRPMKFLGVISYSVYLCHGLVLFGASKAVSLGMSQYAMLAALLLVPFCALTYRYVERPFLSQREPGPSISSPASATAL</sequence>
<comment type="caution">
    <text evidence="1">The sequence shown here is derived from an EMBL/GenBank/DDBJ whole genome shotgun (WGS) entry which is preliminary data.</text>
</comment>
<dbReference type="EC" id="2.3.-.-" evidence="1"/>